<evidence type="ECO:0000313" key="3">
    <source>
        <dbReference type="Proteomes" id="UP000314294"/>
    </source>
</evidence>
<dbReference type="Proteomes" id="UP000314294">
    <property type="component" value="Unassembled WGS sequence"/>
</dbReference>
<dbReference type="AlphaFoldDB" id="A0A4Z2ILZ2"/>
<evidence type="ECO:0000256" key="1">
    <source>
        <dbReference type="SAM" id="MobiDB-lite"/>
    </source>
</evidence>
<comment type="caution">
    <text evidence="2">The sequence shown here is derived from an EMBL/GenBank/DDBJ whole genome shotgun (WGS) entry which is preliminary data.</text>
</comment>
<reference evidence="2 3" key="1">
    <citation type="submission" date="2019-03" db="EMBL/GenBank/DDBJ databases">
        <title>First draft genome of Liparis tanakae, snailfish: a comprehensive survey of snailfish specific genes.</title>
        <authorList>
            <person name="Kim W."/>
            <person name="Song I."/>
            <person name="Jeong J.-H."/>
            <person name="Kim D."/>
            <person name="Kim S."/>
            <person name="Ryu S."/>
            <person name="Song J.Y."/>
            <person name="Lee S.K."/>
        </authorList>
    </citation>
    <scope>NUCLEOTIDE SEQUENCE [LARGE SCALE GENOMIC DNA]</scope>
    <source>
        <tissue evidence="2">Muscle</tissue>
    </source>
</reference>
<protein>
    <submittedName>
        <fullName evidence="2">Uncharacterized protein</fullName>
    </submittedName>
</protein>
<evidence type="ECO:0000313" key="2">
    <source>
        <dbReference type="EMBL" id="TNN78875.1"/>
    </source>
</evidence>
<dbReference type="EMBL" id="SRLO01000069">
    <property type="protein sequence ID" value="TNN78875.1"/>
    <property type="molecule type" value="Genomic_DNA"/>
</dbReference>
<feature type="compositionally biased region" description="Polar residues" evidence="1">
    <location>
        <begin position="100"/>
        <end position="111"/>
    </location>
</feature>
<proteinExistence type="predicted"/>
<organism evidence="2 3">
    <name type="scientific">Liparis tanakae</name>
    <name type="common">Tanaka's snailfish</name>
    <dbReference type="NCBI Taxonomy" id="230148"/>
    <lineage>
        <taxon>Eukaryota</taxon>
        <taxon>Metazoa</taxon>
        <taxon>Chordata</taxon>
        <taxon>Craniata</taxon>
        <taxon>Vertebrata</taxon>
        <taxon>Euteleostomi</taxon>
        <taxon>Actinopterygii</taxon>
        <taxon>Neopterygii</taxon>
        <taxon>Teleostei</taxon>
        <taxon>Neoteleostei</taxon>
        <taxon>Acanthomorphata</taxon>
        <taxon>Eupercaria</taxon>
        <taxon>Perciformes</taxon>
        <taxon>Cottioidei</taxon>
        <taxon>Cottales</taxon>
        <taxon>Liparidae</taxon>
        <taxon>Liparis</taxon>
    </lineage>
</organism>
<sequence length="281" mass="32203">MDAALRKRRIEDFLNGLLTWEALVADKPPGTRPESRSPPVAMIPFLSIYHPGNPFATKPQLPGNPPGYRTAYHPGNPFAPKPQKPGNPSVYHPGNPFATKPQQPGNPSSYQTVYQPGNPFVYYKPKPKSMQPYFPPLVFPPLQPTTVPAAASVPQSPVFRRRLQSLRFQSPVFRRRFPTPVFRPRFQSPVFRRRLQSLRFQSPVFRRRLHSPVFRSPVFRSRVFSRQFQFPMFQSPVFRLHPARLRFSPFRLRDPPATHCDARGDARCACVRMGKDAKFGS</sequence>
<feature type="region of interest" description="Disordered" evidence="1">
    <location>
        <begin position="54"/>
        <end position="111"/>
    </location>
</feature>
<gene>
    <name evidence="2" type="ORF">EYF80_010801</name>
</gene>
<keyword evidence="3" id="KW-1185">Reference proteome</keyword>
<accession>A0A4Z2ILZ2</accession>
<name>A0A4Z2ILZ2_9TELE</name>